<proteinExistence type="predicted"/>
<dbReference type="AlphaFoldDB" id="A0A2P2QZU6"/>
<evidence type="ECO:0000313" key="1">
    <source>
        <dbReference type="EMBL" id="MBX72529.1"/>
    </source>
</evidence>
<reference evidence="1" key="1">
    <citation type="submission" date="2018-02" db="EMBL/GenBank/DDBJ databases">
        <title>Rhizophora mucronata_Transcriptome.</title>
        <authorList>
            <person name="Meera S.P."/>
            <person name="Sreeshan A."/>
            <person name="Augustine A."/>
        </authorList>
    </citation>
    <scope>NUCLEOTIDE SEQUENCE</scope>
    <source>
        <tissue evidence="1">Leaf</tissue>
    </source>
</reference>
<protein>
    <submittedName>
        <fullName evidence="1">Uncharacterized protein</fullName>
    </submittedName>
</protein>
<accession>A0A2P2QZU6</accession>
<organism evidence="1">
    <name type="scientific">Rhizophora mucronata</name>
    <name type="common">Asiatic mangrove</name>
    <dbReference type="NCBI Taxonomy" id="61149"/>
    <lineage>
        <taxon>Eukaryota</taxon>
        <taxon>Viridiplantae</taxon>
        <taxon>Streptophyta</taxon>
        <taxon>Embryophyta</taxon>
        <taxon>Tracheophyta</taxon>
        <taxon>Spermatophyta</taxon>
        <taxon>Magnoliopsida</taxon>
        <taxon>eudicotyledons</taxon>
        <taxon>Gunneridae</taxon>
        <taxon>Pentapetalae</taxon>
        <taxon>rosids</taxon>
        <taxon>fabids</taxon>
        <taxon>Malpighiales</taxon>
        <taxon>Rhizophoraceae</taxon>
        <taxon>Rhizophora</taxon>
    </lineage>
</organism>
<name>A0A2P2QZU6_RHIMU</name>
<dbReference type="EMBL" id="GGEC01092045">
    <property type="protein sequence ID" value="MBX72529.1"/>
    <property type="molecule type" value="Transcribed_RNA"/>
</dbReference>
<sequence>MFPRLSRHLDHFSLLKGGNKVICDIKVCWKMTTRATKFML</sequence>